<dbReference type="AlphaFoldDB" id="A0A1W5D7Y6"/>
<proteinExistence type="predicted"/>
<organism evidence="3 4">
    <name type="scientific">Lasallia pustulata</name>
    <dbReference type="NCBI Taxonomy" id="136370"/>
    <lineage>
        <taxon>Eukaryota</taxon>
        <taxon>Fungi</taxon>
        <taxon>Dikarya</taxon>
        <taxon>Ascomycota</taxon>
        <taxon>Pezizomycotina</taxon>
        <taxon>Lecanoromycetes</taxon>
        <taxon>OSLEUM clade</taxon>
        <taxon>Umbilicariomycetidae</taxon>
        <taxon>Umbilicariales</taxon>
        <taxon>Umbilicariaceae</taxon>
        <taxon>Lasallia</taxon>
    </lineage>
</organism>
<protein>
    <submittedName>
        <fullName evidence="3">Zinc finger, CCHC-type</fullName>
    </submittedName>
</protein>
<dbReference type="InterPro" id="IPR036875">
    <property type="entry name" value="Znf_CCHC_sf"/>
</dbReference>
<dbReference type="Pfam" id="PF00098">
    <property type="entry name" value="zf-CCHC"/>
    <property type="match status" value="1"/>
</dbReference>
<dbReference type="InterPro" id="IPR032549">
    <property type="entry name" value="DUF4939"/>
</dbReference>
<dbReference type="InterPro" id="IPR032567">
    <property type="entry name" value="RTL1-rel"/>
</dbReference>
<dbReference type="InterPro" id="IPR001878">
    <property type="entry name" value="Znf_CCHC"/>
</dbReference>
<dbReference type="Proteomes" id="UP000192927">
    <property type="component" value="Unassembled WGS sequence"/>
</dbReference>
<evidence type="ECO:0000313" key="3">
    <source>
        <dbReference type="EMBL" id="SLM39288.1"/>
    </source>
</evidence>
<name>A0A1W5D7Y6_9LECA</name>
<dbReference type="PROSITE" id="PS50158">
    <property type="entry name" value="ZF_CCHC"/>
    <property type="match status" value="1"/>
</dbReference>
<dbReference type="Pfam" id="PF16297">
    <property type="entry name" value="DUF4939"/>
    <property type="match status" value="1"/>
</dbReference>
<keyword evidence="1" id="KW-0479">Metal-binding</keyword>
<dbReference type="PANTHER" id="PTHR15503:SF22">
    <property type="entry name" value="TRANSPOSON TY3-I GAG POLYPROTEIN"/>
    <property type="match status" value="1"/>
</dbReference>
<dbReference type="SUPFAM" id="SSF57756">
    <property type="entry name" value="Retrovirus zinc finger-like domains"/>
    <property type="match status" value="1"/>
</dbReference>
<reference evidence="4" key="1">
    <citation type="submission" date="2017-03" db="EMBL/GenBank/DDBJ databases">
        <authorList>
            <person name="Sharma R."/>
            <person name="Thines M."/>
        </authorList>
    </citation>
    <scope>NUCLEOTIDE SEQUENCE [LARGE SCALE GENOMIC DNA]</scope>
</reference>
<evidence type="ECO:0000259" key="2">
    <source>
        <dbReference type="PROSITE" id="PS50158"/>
    </source>
</evidence>
<keyword evidence="4" id="KW-1185">Reference proteome</keyword>
<dbReference type="Gene3D" id="4.10.60.10">
    <property type="entry name" value="Zinc finger, CCHC-type"/>
    <property type="match status" value="1"/>
</dbReference>
<sequence>MSITGSTKEVSKAELPKEDVVTVKPLKLATPTVFTGKRKKLDTFLLQLALYFKFNQSLFAREANKVQYASYYLQGEAEDWFRPYIQEYIDNEDDPSEVEESTRPDYTAHFTRINAATNWDNAALTAMYYDGLKDAVKDKIARGDQPDGLWKMTISAVRIDNRLYEQRKEKGHTSHSNNKNTTAYISGQKCRNRHQKNNKYGPKPMEIDIITPKKKKTFNGECYNCGKKGHLAQECRGPAKNQK</sequence>
<evidence type="ECO:0000313" key="4">
    <source>
        <dbReference type="Proteomes" id="UP000192927"/>
    </source>
</evidence>
<dbReference type="SMART" id="SM00343">
    <property type="entry name" value="ZnF_C2HC"/>
    <property type="match status" value="1"/>
</dbReference>
<dbReference type="PANTHER" id="PTHR15503">
    <property type="entry name" value="LDOC1 RELATED"/>
    <property type="match status" value="1"/>
</dbReference>
<dbReference type="GO" id="GO:0003676">
    <property type="term" value="F:nucleic acid binding"/>
    <property type="evidence" value="ECO:0007669"/>
    <property type="project" value="InterPro"/>
</dbReference>
<feature type="domain" description="CCHC-type" evidence="2">
    <location>
        <begin position="222"/>
        <end position="236"/>
    </location>
</feature>
<dbReference type="EMBL" id="FWEW01003495">
    <property type="protein sequence ID" value="SLM39288.1"/>
    <property type="molecule type" value="Genomic_DNA"/>
</dbReference>
<dbReference type="GO" id="GO:0008270">
    <property type="term" value="F:zinc ion binding"/>
    <property type="evidence" value="ECO:0007669"/>
    <property type="project" value="UniProtKB-KW"/>
</dbReference>
<keyword evidence="1" id="KW-0863">Zinc-finger</keyword>
<accession>A0A1W5D7Y6</accession>
<evidence type="ECO:0000256" key="1">
    <source>
        <dbReference type="PROSITE-ProRule" id="PRU00047"/>
    </source>
</evidence>
<keyword evidence="1" id="KW-0862">Zinc</keyword>